<evidence type="ECO:0000259" key="2">
    <source>
        <dbReference type="Pfam" id="PF08707"/>
    </source>
</evidence>
<dbReference type="Pfam" id="PF08707">
    <property type="entry name" value="PriCT_2"/>
    <property type="match status" value="1"/>
</dbReference>
<sequence>MITTSRTRFRFAVNTSGKDKNWDYKLLTNRYRDKEGTLEDVQRHVANGHALLVGLLGGKSRSKANVIGSDVLLLDIDNSTPLLDADGNPVKGEDGKIIPTYSHELTLEDALAHPFIQKYCCLIYTTPSHRPDWHKFRLIFLLPEYLEGGDTVEVCIRFLMQHLPHDPACKDAGRVFYGNSKAEFPLVQPGVTLPMEWVEEARAIAQEERILHTERIKQFEARKAEIRARNDAEGWDNDKLIQQALSFIPPRNPGSNTYDESLAVLMALVDYYGPAEAEAVAEQWSPSVRGTDWNVGRKIRSFKRGGTGIGSLFHIAKQYGFKFPAIQNYTAVSTPQDIEAAEDWEEGLDRYLNAKKLEDFLGKTLKRVKKFVSQAPKHLGVKGFAEKAQPKSDDNGVISFAKGDRQKLITVLVEQAAREGRKLRILDTSETGAGKSHEWGEISNGLLGIDKLFYCSPTHRNPSTSTVEKNFADLPVRHNGLLVDENKPQTALGNAHVRWAKKQIGEQSNITPNCKNAEQFHIYSTKGYHESVNSSAGINPICKKCKFALGCAGVKDEDGNYIMEPVEGYTFRLERQKVLKEYAKIRASLDSLPSITTMQEPTEEGQPGIRAGIIVDEFYAQYRSTNLTQVSLAEFDSTWVFLQSREAFILEHLAQTEELIEWKRQQLENAANEQEIKKLEQEITDLAHNYQAVKDLVEKLPGALETVKPIIYSIRGVLSGEEIDVTQETFYGWNELQLREVIGELPEGLQEAAKVLAAVKPRLETLLDGIEADSVSQEGIQGNSKDKKGSSPVLRYIRGQFNKEANQQKRDRIKNLPANCIVPILKTLAGERGSFRVKHGTLEIVTANDRHKEQLLAADLAVVLDATLTPQSLAQSLGIDPSEIVVICEERKSYSNLTIKHVRGLGKLTRNRSKELQERLDALLTHLEEKHLGLGIIDHLATKRAGDGHWFNDSRGTNVYQHKEALITIGSPYQDIGSLAMVYATTTGDKNTTKGNPKFDAYVQELKEVEVIQAGGRLRAHRRPDERLIWYIVTDEDINYLKGAFPGATFEEVSAFSITPDAGSEGERTLGTVFAAIAKLAQEDGRETITQAEVAHTAGLAQSTISKAINRDELVAKIGGWRGFRKLFQALLDAPRGWNNLSKKLQEEFGEDALFAIETYLPLVLQDNDQNVENLASECTNLAQTVGWGAIQAFLHLMPVESRVNMLSFLVGLLSDDWQEEFLHLMPIA</sequence>
<dbReference type="RefSeq" id="WP_169155983.1">
    <property type="nucleotide sequence ID" value="NZ_CAWPJE010000100.1"/>
</dbReference>
<evidence type="ECO:0000313" key="3">
    <source>
        <dbReference type="EMBL" id="NMG20718.1"/>
    </source>
</evidence>
<feature type="domain" description="Primase C-terminal 2" evidence="2">
    <location>
        <begin position="242"/>
        <end position="316"/>
    </location>
</feature>
<keyword evidence="4" id="KW-1185">Reference proteome</keyword>
<dbReference type="InterPro" id="IPR014819">
    <property type="entry name" value="PriCT_2"/>
</dbReference>
<dbReference type="EMBL" id="QMEB01000110">
    <property type="protein sequence ID" value="NMG20718.1"/>
    <property type="molecule type" value="Genomic_DNA"/>
</dbReference>
<feature type="coiled-coil region" evidence="1">
    <location>
        <begin position="653"/>
        <end position="696"/>
    </location>
</feature>
<comment type="caution">
    <text evidence="3">The sequence shown here is derived from an EMBL/GenBank/DDBJ whole genome shotgun (WGS) entry which is preliminary data.</text>
</comment>
<reference evidence="3 4" key="1">
    <citation type="submission" date="2018-06" db="EMBL/GenBank/DDBJ databases">
        <title>Comparative genomics of Brasilonema spp. strains.</title>
        <authorList>
            <person name="Alvarenga D.O."/>
            <person name="Fiore M.F."/>
            <person name="Varani A.M."/>
        </authorList>
    </citation>
    <scope>NUCLEOTIDE SEQUENCE [LARGE SCALE GENOMIC DNA]</scope>
    <source>
        <strain evidence="3 4">SPC951</strain>
    </source>
</reference>
<evidence type="ECO:0000313" key="4">
    <source>
        <dbReference type="Proteomes" id="UP000718564"/>
    </source>
</evidence>
<dbReference type="Proteomes" id="UP000718564">
    <property type="component" value="Unassembled WGS sequence"/>
</dbReference>
<protein>
    <recommendedName>
        <fullName evidence="2">Primase C-terminal 2 domain-containing protein</fullName>
    </recommendedName>
</protein>
<organism evidence="3 4">
    <name type="scientific">Brasilonema bromeliae SPC951</name>
    <dbReference type="NCBI Taxonomy" id="385972"/>
    <lineage>
        <taxon>Bacteria</taxon>
        <taxon>Bacillati</taxon>
        <taxon>Cyanobacteriota</taxon>
        <taxon>Cyanophyceae</taxon>
        <taxon>Nostocales</taxon>
        <taxon>Scytonemataceae</taxon>
        <taxon>Brasilonema</taxon>
        <taxon>Bromeliae group (in: Brasilonema)</taxon>
    </lineage>
</organism>
<evidence type="ECO:0000256" key="1">
    <source>
        <dbReference type="SAM" id="Coils"/>
    </source>
</evidence>
<accession>A0ABX1P9R2</accession>
<name>A0ABX1P9R2_9CYAN</name>
<gene>
    <name evidence="3" type="ORF">DP116_15110</name>
</gene>
<proteinExistence type="predicted"/>
<keyword evidence="1" id="KW-0175">Coiled coil</keyword>